<protein>
    <recommendedName>
        <fullName evidence="3">N-acetyltransferase domain-containing protein</fullName>
    </recommendedName>
</protein>
<dbReference type="PANTHER" id="PTHR10545">
    <property type="entry name" value="DIAMINE N-ACETYLTRANSFERASE"/>
    <property type="match status" value="1"/>
</dbReference>
<accession>A0A644V4Y9</accession>
<dbReference type="CDD" id="cd04301">
    <property type="entry name" value="NAT_SF"/>
    <property type="match status" value="1"/>
</dbReference>
<dbReference type="Pfam" id="PF00583">
    <property type="entry name" value="Acetyltransf_1"/>
    <property type="match status" value="1"/>
</dbReference>
<evidence type="ECO:0000256" key="1">
    <source>
        <dbReference type="ARBA" id="ARBA00022679"/>
    </source>
</evidence>
<dbReference type="EMBL" id="VSSQ01000219">
    <property type="protein sequence ID" value="MPL86267.1"/>
    <property type="molecule type" value="Genomic_DNA"/>
</dbReference>
<name>A0A644V4Y9_9ZZZZ</name>
<evidence type="ECO:0000256" key="2">
    <source>
        <dbReference type="ARBA" id="ARBA00023315"/>
    </source>
</evidence>
<dbReference type="InterPro" id="IPR016181">
    <property type="entry name" value="Acyl_CoA_acyltransferase"/>
</dbReference>
<dbReference type="InterPro" id="IPR051016">
    <property type="entry name" value="Diverse_Substrate_AcTransf"/>
</dbReference>
<dbReference type="Gene3D" id="3.40.630.30">
    <property type="match status" value="1"/>
</dbReference>
<dbReference type="GO" id="GO:0008080">
    <property type="term" value="F:N-acetyltransferase activity"/>
    <property type="evidence" value="ECO:0007669"/>
    <property type="project" value="UniProtKB-ARBA"/>
</dbReference>
<keyword evidence="2" id="KW-0012">Acyltransferase</keyword>
<evidence type="ECO:0000259" key="3">
    <source>
        <dbReference type="PROSITE" id="PS51186"/>
    </source>
</evidence>
<dbReference type="PROSITE" id="PS51186">
    <property type="entry name" value="GNAT"/>
    <property type="match status" value="1"/>
</dbReference>
<comment type="caution">
    <text evidence="4">The sequence shown here is derived from an EMBL/GenBank/DDBJ whole genome shotgun (WGS) entry which is preliminary data.</text>
</comment>
<sequence length="158" mass="18601">MAISMTFEQCNWQNTEHTRAYLDLLNHYMSDPMGDYPPLNEHQQQKLLKNLQEHPTAEVLLMKYENNYAGMATTFINYSTFKLKPYMYIHDVVVLDKFRGKGLGKALIQELINISKERGYCKLTLEVREDNSAAQQVYANLGFEECKPRMYFWEKKIS</sequence>
<gene>
    <name evidence="4" type="ORF">SDC9_32245</name>
</gene>
<reference evidence="4" key="1">
    <citation type="submission" date="2019-08" db="EMBL/GenBank/DDBJ databases">
        <authorList>
            <person name="Kucharzyk K."/>
            <person name="Murdoch R.W."/>
            <person name="Higgins S."/>
            <person name="Loffler F."/>
        </authorList>
    </citation>
    <scope>NUCLEOTIDE SEQUENCE</scope>
</reference>
<organism evidence="4">
    <name type="scientific">bioreactor metagenome</name>
    <dbReference type="NCBI Taxonomy" id="1076179"/>
    <lineage>
        <taxon>unclassified sequences</taxon>
        <taxon>metagenomes</taxon>
        <taxon>ecological metagenomes</taxon>
    </lineage>
</organism>
<proteinExistence type="predicted"/>
<evidence type="ECO:0000313" key="4">
    <source>
        <dbReference type="EMBL" id="MPL86267.1"/>
    </source>
</evidence>
<feature type="domain" description="N-acetyltransferase" evidence="3">
    <location>
        <begin position="5"/>
        <end position="158"/>
    </location>
</feature>
<dbReference type="InterPro" id="IPR000182">
    <property type="entry name" value="GNAT_dom"/>
</dbReference>
<dbReference type="SUPFAM" id="SSF55729">
    <property type="entry name" value="Acyl-CoA N-acyltransferases (Nat)"/>
    <property type="match status" value="1"/>
</dbReference>
<dbReference type="AlphaFoldDB" id="A0A644V4Y9"/>
<dbReference type="PANTHER" id="PTHR10545:SF29">
    <property type="entry name" value="GH14572P-RELATED"/>
    <property type="match status" value="1"/>
</dbReference>
<keyword evidence="1" id="KW-0808">Transferase</keyword>